<dbReference type="Gene3D" id="3.40.50.2300">
    <property type="match status" value="2"/>
</dbReference>
<dbReference type="Pfam" id="PF13377">
    <property type="entry name" value="Peripla_BP_3"/>
    <property type="match status" value="1"/>
</dbReference>
<keyword evidence="2" id="KW-0238">DNA-binding</keyword>
<evidence type="ECO:0000313" key="6">
    <source>
        <dbReference type="Proteomes" id="UP000034054"/>
    </source>
</evidence>
<dbReference type="PANTHER" id="PTHR30146">
    <property type="entry name" value="LACI-RELATED TRANSCRIPTIONAL REPRESSOR"/>
    <property type="match status" value="1"/>
</dbReference>
<protein>
    <submittedName>
        <fullName evidence="5">Transcriptional regulator, LacI family</fullName>
    </submittedName>
</protein>
<reference evidence="5 6" key="1">
    <citation type="journal article" date="2015" name="Nature">
        <title>rRNA introns, odd ribosomes, and small enigmatic genomes across a large radiation of phyla.</title>
        <authorList>
            <person name="Brown C.T."/>
            <person name="Hug L.A."/>
            <person name="Thomas B.C."/>
            <person name="Sharon I."/>
            <person name="Castelle C.J."/>
            <person name="Singh A."/>
            <person name="Wilkins M.J."/>
            <person name="Williams K.H."/>
            <person name="Banfield J.F."/>
        </authorList>
    </citation>
    <scope>NUCLEOTIDE SEQUENCE [LARGE SCALE GENOMIC DNA]</scope>
</reference>
<evidence type="ECO:0000256" key="1">
    <source>
        <dbReference type="ARBA" id="ARBA00023015"/>
    </source>
</evidence>
<evidence type="ECO:0000313" key="5">
    <source>
        <dbReference type="EMBL" id="KKW31033.1"/>
    </source>
</evidence>
<dbReference type="InterPro" id="IPR028082">
    <property type="entry name" value="Peripla_BP_I"/>
</dbReference>
<gene>
    <name evidence="5" type="ORF">UY76_C0068G0002</name>
</gene>
<name>A0A0G1XIF2_9BACT</name>
<dbReference type="Proteomes" id="UP000034054">
    <property type="component" value="Unassembled WGS sequence"/>
</dbReference>
<keyword evidence="3" id="KW-0804">Transcription</keyword>
<comment type="caution">
    <text evidence="5">The sequence shown here is derived from an EMBL/GenBank/DDBJ whole genome shotgun (WGS) entry which is preliminary data.</text>
</comment>
<sequence>MRIIQLAKDMDYRVPGERSYLHENNGTIMFARLRKHGLILNEDQNSFIMDYIDGMNHVVKEFGYTFEIYNHRVEPIPKFLSELQDKQPKGIIILGTELEAEDILALSALPIPYVVMDTYFEHISVDFVNMANIGAVHNIVGYFSKTNHKDIGMVTCSIKSGNVIMRERGYRLAMDHFSKTIGVDSLIQVRPGFPGAYQDMMGHLKKGNRLPQALFCYNDVAAFGVIKALKESGFSVPADVSIIGFDDLPMSSMMEPHLTTIKVPNKYIGSSAARMLVERLNSKRTHYPTGLLVGGALIIRESVQERT</sequence>
<dbReference type="PANTHER" id="PTHR30146:SF109">
    <property type="entry name" value="HTH-TYPE TRANSCRIPTIONAL REGULATOR GALS"/>
    <property type="match status" value="1"/>
</dbReference>
<dbReference type="SUPFAM" id="SSF53822">
    <property type="entry name" value="Periplasmic binding protein-like I"/>
    <property type="match status" value="1"/>
</dbReference>
<organism evidence="5 6">
    <name type="scientific">Candidatus Uhrbacteria bacterium GW2011_GWA2_52_8d</name>
    <dbReference type="NCBI Taxonomy" id="1618979"/>
    <lineage>
        <taxon>Bacteria</taxon>
        <taxon>Candidatus Uhriibacteriota</taxon>
    </lineage>
</organism>
<dbReference type="GO" id="GO:0000976">
    <property type="term" value="F:transcription cis-regulatory region binding"/>
    <property type="evidence" value="ECO:0007669"/>
    <property type="project" value="TreeGrafter"/>
</dbReference>
<dbReference type="AlphaFoldDB" id="A0A0G1XIF2"/>
<dbReference type="EMBL" id="LCRH01000068">
    <property type="protein sequence ID" value="KKW31033.1"/>
    <property type="molecule type" value="Genomic_DNA"/>
</dbReference>
<evidence type="ECO:0000256" key="2">
    <source>
        <dbReference type="ARBA" id="ARBA00023125"/>
    </source>
</evidence>
<proteinExistence type="predicted"/>
<dbReference type="InterPro" id="IPR046335">
    <property type="entry name" value="LacI/GalR-like_sensor"/>
</dbReference>
<evidence type="ECO:0000256" key="3">
    <source>
        <dbReference type="ARBA" id="ARBA00023163"/>
    </source>
</evidence>
<keyword evidence="1" id="KW-0805">Transcription regulation</keyword>
<evidence type="ECO:0000259" key="4">
    <source>
        <dbReference type="Pfam" id="PF13377"/>
    </source>
</evidence>
<dbReference type="GO" id="GO:0003700">
    <property type="term" value="F:DNA-binding transcription factor activity"/>
    <property type="evidence" value="ECO:0007669"/>
    <property type="project" value="TreeGrafter"/>
</dbReference>
<accession>A0A0G1XIF2</accession>
<feature type="domain" description="Transcriptional regulator LacI/GalR-like sensor" evidence="4">
    <location>
        <begin position="141"/>
        <end position="303"/>
    </location>
</feature>
<dbReference type="PATRIC" id="fig|1618979.3.peg.828"/>